<protein>
    <submittedName>
        <fullName evidence="1">Uncharacterized protein</fullName>
    </submittedName>
</protein>
<dbReference type="EMBL" id="JAVDYE010000001">
    <property type="protein sequence ID" value="MDR7381445.1"/>
    <property type="molecule type" value="Genomic_DNA"/>
</dbReference>
<sequence>MLEKDQERTRSGHPWTDEETTEMVALARGGADADAIAAQVRRGVASVLNRLRRMLPLEHRSCPSDMIVSALRDHLRDPGYDWRANMLLTPAPRPVVRPPDIVRTGVTGLVDDDLVGITHSVLLDDRAVTAELRGRLVG</sequence>
<name>A0ABU2CJD0_9MICO</name>
<keyword evidence="2" id="KW-1185">Reference proteome</keyword>
<comment type="caution">
    <text evidence="1">The sequence shown here is derived from an EMBL/GenBank/DDBJ whole genome shotgun (WGS) entry which is preliminary data.</text>
</comment>
<proteinExistence type="predicted"/>
<dbReference type="RefSeq" id="WP_274994194.1">
    <property type="nucleotide sequence ID" value="NZ_JAJQQP010000006.1"/>
</dbReference>
<evidence type="ECO:0000313" key="2">
    <source>
        <dbReference type="Proteomes" id="UP001183585"/>
    </source>
</evidence>
<evidence type="ECO:0000313" key="1">
    <source>
        <dbReference type="EMBL" id="MDR7381445.1"/>
    </source>
</evidence>
<organism evidence="1 2">
    <name type="scientific">Promicromonospora iranensis</name>
    <dbReference type="NCBI Taxonomy" id="1105144"/>
    <lineage>
        <taxon>Bacteria</taxon>
        <taxon>Bacillati</taxon>
        <taxon>Actinomycetota</taxon>
        <taxon>Actinomycetes</taxon>
        <taxon>Micrococcales</taxon>
        <taxon>Promicromonosporaceae</taxon>
        <taxon>Promicromonospora</taxon>
    </lineage>
</organism>
<gene>
    <name evidence="1" type="ORF">J2S48_000960</name>
</gene>
<reference evidence="1 2" key="1">
    <citation type="submission" date="2023-07" db="EMBL/GenBank/DDBJ databases">
        <title>Sequencing the genomes of 1000 actinobacteria strains.</title>
        <authorList>
            <person name="Klenk H.-P."/>
        </authorList>
    </citation>
    <scope>NUCLEOTIDE SEQUENCE [LARGE SCALE GENOMIC DNA]</scope>
    <source>
        <strain evidence="1 2">DSM 45554</strain>
    </source>
</reference>
<accession>A0ABU2CJD0</accession>
<dbReference type="Proteomes" id="UP001183585">
    <property type="component" value="Unassembled WGS sequence"/>
</dbReference>